<comment type="caution">
    <text evidence="1">The sequence shown here is derived from an EMBL/GenBank/DDBJ whole genome shotgun (WGS) entry which is preliminary data.</text>
</comment>
<protein>
    <recommendedName>
        <fullName evidence="3">Cell wall anchor protein</fullName>
    </recommendedName>
</protein>
<dbReference type="OrthoDB" id="581140at2"/>
<gene>
    <name evidence="1" type="ORF">CLV94_2321</name>
</gene>
<reference evidence="1 2" key="1">
    <citation type="submission" date="2018-10" db="EMBL/GenBank/DDBJ databases">
        <title>Genomic Encyclopedia of Archaeal and Bacterial Type Strains, Phase II (KMG-II): from individual species to whole genera.</title>
        <authorList>
            <person name="Goeker M."/>
        </authorList>
    </citation>
    <scope>NUCLEOTIDE SEQUENCE [LARGE SCALE GENOMIC DNA]</scope>
    <source>
        <strain evidence="1 2">DSM 29537</strain>
    </source>
</reference>
<sequence length="493" mass="52412">MYYTTKIIPTLLFLFAFTLGYSQIGIGTITPDPTSVLHVESTTQGMLAPRMTAAQRTAIAAPANGLLVFDTTAGSFYYYDIPAAGWIKINGDKEGRLKYKLIKSTDVLAAVLAAEKTAGGNTKYLLDAGIFYEINGTINVDLPIEMNNAYIVGLDSSEDRLIKATGDLFTGTTGGTVKVLTLTAAAGNVFNVLGGGTQSLIMRDCVIASSANVGKIENFALVFVSIVQYLGNSAGIIYKDISKLLISNAAWFSNNSGTYETLQGTFGLVEKTGGFTEVTGAKVGLDVSSNPTITGDSVMESVVFTGALTSGKYVNGYTVGSYTGFNFNDTWSVRCAGIPNEGDSYASGSFYFDRNTAPANTTATVMNTAYKILGTTISNNLYRVTSPSSNRLTYKGKKTRTFQVIGNVAFLEVSGGTNAQYVYYIAKVSSTGTITPLTATEAFTDTNSGFVQGFPISGTVQLNTDESVEVHLKRVNSGTKITMGSYTLNLLIK</sequence>
<name>A0A495MBC6_9FLAO</name>
<proteinExistence type="predicted"/>
<dbReference type="Proteomes" id="UP000277579">
    <property type="component" value="Unassembled WGS sequence"/>
</dbReference>
<evidence type="ECO:0008006" key="3">
    <source>
        <dbReference type="Google" id="ProtNLM"/>
    </source>
</evidence>
<evidence type="ECO:0000313" key="1">
    <source>
        <dbReference type="EMBL" id="RKS23411.1"/>
    </source>
</evidence>
<dbReference type="AlphaFoldDB" id="A0A495MBC6"/>
<dbReference type="EMBL" id="RBLC01000002">
    <property type="protein sequence ID" value="RKS23411.1"/>
    <property type="molecule type" value="Genomic_DNA"/>
</dbReference>
<keyword evidence="2" id="KW-1185">Reference proteome</keyword>
<accession>A0A495MBC6</accession>
<evidence type="ECO:0000313" key="2">
    <source>
        <dbReference type="Proteomes" id="UP000277579"/>
    </source>
</evidence>
<dbReference type="RefSeq" id="WP_121376610.1">
    <property type="nucleotide sequence ID" value="NZ_RBLC01000002.1"/>
</dbReference>
<organism evidence="1 2">
    <name type="scientific">Flavobacterium endophyticum</name>
    <dbReference type="NCBI Taxonomy" id="1540163"/>
    <lineage>
        <taxon>Bacteria</taxon>
        <taxon>Pseudomonadati</taxon>
        <taxon>Bacteroidota</taxon>
        <taxon>Flavobacteriia</taxon>
        <taxon>Flavobacteriales</taxon>
        <taxon>Flavobacteriaceae</taxon>
        <taxon>Flavobacterium</taxon>
    </lineage>
</organism>